<dbReference type="EMBL" id="JBHLZP010000406">
    <property type="protein sequence ID" value="MFB9837673.1"/>
    <property type="molecule type" value="Genomic_DNA"/>
</dbReference>
<comment type="subcellular location">
    <subcellularLocation>
        <location evidence="1">Cell membrane</location>
        <topology evidence="1">Multi-pass membrane protein</topology>
    </subcellularLocation>
</comment>
<keyword evidence="2" id="KW-1003">Cell membrane</keyword>
<organism evidence="6 7">
    <name type="scientific">Actinoallomurus acaciae</name>
    <dbReference type="NCBI Taxonomy" id="502577"/>
    <lineage>
        <taxon>Bacteria</taxon>
        <taxon>Bacillati</taxon>
        <taxon>Actinomycetota</taxon>
        <taxon>Actinomycetes</taxon>
        <taxon>Streptosporangiales</taxon>
        <taxon>Thermomonosporaceae</taxon>
        <taxon>Actinoallomurus</taxon>
    </lineage>
</organism>
<dbReference type="PANTHER" id="PTHR23513:SF6">
    <property type="entry name" value="MAJOR FACILITATOR SUPERFAMILY ASSOCIATED DOMAIN-CONTAINING PROTEIN"/>
    <property type="match status" value="1"/>
</dbReference>
<dbReference type="SUPFAM" id="SSF103473">
    <property type="entry name" value="MFS general substrate transporter"/>
    <property type="match status" value="1"/>
</dbReference>
<evidence type="ECO:0000256" key="4">
    <source>
        <dbReference type="ARBA" id="ARBA00022989"/>
    </source>
</evidence>
<accession>A0ABV5YRJ9</accession>
<evidence type="ECO:0000256" key="5">
    <source>
        <dbReference type="ARBA" id="ARBA00023136"/>
    </source>
</evidence>
<evidence type="ECO:0000256" key="2">
    <source>
        <dbReference type="ARBA" id="ARBA00022475"/>
    </source>
</evidence>
<evidence type="ECO:0000313" key="6">
    <source>
        <dbReference type="EMBL" id="MFB9837673.1"/>
    </source>
</evidence>
<protein>
    <submittedName>
        <fullName evidence="6">MFS transporter</fullName>
    </submittedName>
</protein>
<keyword evidence="4" id="KW-1133">Transmembrane helix</keyword>
<dbReference type="InterPro" id="IPR036259">
    <property type="entry name" value="MFS_trans_sf"/>
</dbReference>
<evidence type="ECO:0000256" key="1">
    <source>
        <dbReference type="ARBA" id="ARBA00004651"/>
    </source>
</evidence>
<keyword evidence="3" id="KW-0812">Transmembrane</keyword>
<evidence type="ECO:0000256" key="3">
    <source>
        <dbReference type="ARBA" id="ARBA00022692"/>
    </source>
</evidence>
<dbReference type="Gene3D" id="1.20.1250.20">
    <property type="entry name" value="MFS general substrate transporter like domains"/>
    <property type="match status" value="1"/>
</dbReference>
<sequence length="89" mass="9250">LWNVLSMSLRQRLVPPEILGRVNAASRTLSMTAAPLGALAGGWIAHALGLRAPLWASGIALAVLTPFAVRLWRPRSSGGAAGLSRPAGE</sequence>
<proteinExistence type="predicted"/>
<keyword evidence="5" id="KW-0472">Membrane</keyword>
<name>A0ABV5YRJ9_9ACTN</name>
<evidence type="ECO:0000313" key="7">
    <source>
        <dbReference type="Proteomes" id="UP001589627"/>
    </source>
</evidence>
<feature type="non-terminal residue" evidence="6">
    <location>
        <position position="1"/>
    </location>
</feature>
<gene>
    <name evidence="6" type="ORF">ACFFNX_36480</name>
</gene>
<dbReference type="PANTHER" id="PTHR23513">
    <property type="entry name" value="INTEGRAL MEMBRANE EFFLUX PROTEIN-RELATED"/>
    <property type="match status" value="1"/>
</dbReference>
<dbReference type="Proteomes" id="UP001589627">
    <property type="component" value="Unassembled WGS sequence"/>
</dbReference>
<comment type="caution">
    <text evidence="6">The sequence shown here is derived from an EMBL/GenBank/DDBJ whole genome shotgun (WGS) entry which is preliminary data.</text>
</comment>
<keyword evidence="7" id="KW-1185">Reference proteome</keyword>
<reference evidence="6 7" key="1">
    <citation type="submission" date="2024-09" db="EMBL/GenBank/DDBJ databases">
        <authorList>
            <person name="Sun Q."/>
            <person name="Mori K."/>
        </authorList>
    </citation>
    <scope>NUCLEOTIDE SEQUENCE [LARGE SCALE GENOMIC DNA]</scope>
    <source>
        <strain evidence="6 7">TBRC 0563</strain>
    </source>
</reference>